<dbReference type="RefSeq" id="XP_069227613.1">
    <property type="nucleotide sequence ID" value="XM_069375652.1"/>
</dbReference>
<organism evidence="1 2">
    <name type="scientific">Cladosporium halotolerans</name>
    <dbReference type="NCBI Taxonomy" id="1052096"/>
    <lineage>
        <taxon>Eukaryota</taxon>
        <taxon>Fungi</taxon>
        <taxon>Dikarya</taxon>
        <taxon>Ascomycota</taxon>
        <taxon>Pezizomycotina</taxon>
        <taxon>Dothideomycetes</taxon>
        <taxon>Dothideomycetidae</taxon>
        <taxon>Cladosporiales</taxon>
        <taxon>Cladosporiaceae</taxon>
        <taxon>Cladosporium</taxon>
    </lineage>
</organism>
<proteinExistence type="predicted"/>
<reference evidence="1 2" key="1">
    <citation type="journal article" date="2020" name="Microbiol. Resour. Announc.">
        <title>Draft Genome Sequence of a Cladosporium Species Isolated from the Mesophotic Ascidian Didemnum maculosum.</title>
        <authorList>
            <person name="Gioti A."/>
            <person name="Siaperas R."/>
            <person name="Nikolaivits E."/>
            <person name="Le Goff G."/>
            <person name="Ouazzani J."/>
            <person name="Kotoulas G."/>
            <person name="Topakas E."/>
        </authorList>
    </citation>
    <scope>NUCLEOTIDE SEQUENCE [LARGE SCALE GENOMIC DNA]</scope>
    <source>
        <strain evidence="1 2">TM138-S3</strain>
    </source>
</reference>
<evidence type="ECO:0000313" key="1">
    <source>
        <dbReference type="EMBL" id="KAL1584507.1"/>
    </source>
</evidence>
<accession>A0AB34KKC0</accession>
<dbReference type="GeneID" id="96008490"/>
<gene>
    <name evidence="1" type="ORF">WHR41_07047</name>
</gene>
<sequence>MSGPYQAGHNYQGSVINGGRNHFGDYHHYGPSPDQRALQTLIDSLSYPGMKDRRDALSEASRGTYEWAFLEGENEFWNGRWSGPDGEVNDSSKPVNMNFKAWLEGDGNGLFCFMGKPGSGKSTLM</sequence>
<dbReference type="AlphaFoldDB" id="A0AB34KKC0"/>
<dbReference type="Proteomes" id="UP000803884">
    <property type="component" value="Unassembled WGS sequence"/>
</dbReference>
<protein>
    <submittedName>
        <fullName evidence="1">Uncharacterized protein</fullName>
    </submittedName>
</protein>
<dbReference type="EMBL" id="JAAQHG020000025">
    <property type="protein sequence ID" value="KAL1584507.1"/>
    <property type="molecule type" value="Genomic_DNA"/>
</dbReference>
<evidence type="ECO:0000313" key="2">
    <source>
        <dbReference type="Proteomes" id="UP000803884"/>
    </source>
</evidence>
<name>A0AB34KKC0_9PEZI</name>
<keyword evidence="2" id="KW-1185">Reference proteome</keyword>
<comment type="caution">
    <text evidence="1">The sequence shown here is derived from an EMBL/GenBank/DDBJ whole genome shotgun (WGS) entry which is preliminary data.</text>
</comment>